<name>A0A0G1JMK2_9BACT</name>
<organism evidence="3 4">
    <name type="scientific">Candidatus Collierbacteria bacterium GW2011_GWB1_44_6</name>
    <dbReference type="NCBI Taxonomy" id="1618384"/>
    <lineage>
        <taxon>Bacteria</taxon>
        <taxon>Candidatus Collieribacteriota</taxon>
    </lineage>
</organism>
<protein>
    <recommendedName>
        <fullName evidence="5">DUF916 domain-containing protein</fullName>
    </recommendedName>
</protein>
<dbReference type="Proteomes" id="UP000034835">
    <property type="component" value="Unassembled WGS sequence"/>
</dbReference>
<dbReference type="STRING" id="1618384.UW68_C0025G0006"/>
<proteinExistence type="predicted"/>
<reference evidence="3 4" key="1">
    <citation type="journal article" date="2015" name="Nature">
        <title>rRNA introns, odd ribosomes, and small enigmatic genomes across a large radiation of phyla.</title>
        <authorList>
            <person name="Brown C.T."/>
            <person name="Hug L.A."/>
            <person name="Thomas B.C."/>
            <person name="Sharon I."/>
            <person name="Castelle C.J."/>
            <person name="Singh A."/>
            <person name="Wilkins M.J."/>
            <person name="Williams K.H."/>
            <person name="Banfield J.F."/>
        </authorList>
    </citation>
    <scope>NUCLEOTIDE SEQUENCE [LARGE SCALE GENOMIC DNA]</scope>
</reference>
<comment type="caution">
    <text evidence="3">The sequence shown here is derived from an EMBL/GenBank/DDBJ whole genome shotgun (WGS) entry which is preliminary data.</text>
</comment>
<dbReference type="EMBL" id="LCJG01000025">
    <property type="protein sequence ID" value="KKT72791.1"/>
    <property type="molecule type" value="Genomic_DNA"/>
</dbReference>
<keyword evidence="1" id="KW-0175">Coiled coil</keyword>
<dbReference type="AlphaFoldDB" id="A0A0G1JMK2"/>
<keyword evidence="2" id="KW-1133">Transmembrane helix</keyword>
<feature type="transmembrane region" description="Helical" evidence="2">
    <location>
        <begin position="303"/>
        <end position="321"/>
    </location>
</feature>
<feature type="transmembrane region" description="Helical" evidence="2">
    <location>
        <begin position="278"/>
        <end position="297"/>
    </location>
</feature>
<sequence>MNTKPYRHLELAKRVERSHTTGVRFLHSLRSVGMTFIIFISLFFSQTVFVHAQSSITAIPPRLILSTDPGKTLTAELKVRNDSDVSQIYTVTVDDFIVIDSIGTPIPVSSSVNSRWSLKNWITAPKTIPVDAKGTQIVRITVRVPVSALAGGHYAMITYMPNGDIKPGELKKTASLIGQRVGSLIYVTVSGDITENASIIKFTTPKFLEQGPVEFTGTIENISDIHINPKGSITISNPLNSKVAELPLEAGNIFPETIRDFSSTWNNKWGWGRYKADLNLAYGTTGALLSATIFFWLFPIRLVIYSLIAIISVLLVVVLLGKRSKKHQEVLEKEVAELKRELETLEEKK</sequence>
<evidence type="ECO:0000256" key="1">
    <source>
        <dbReference type="SAM" id="Coils"/>
    </source>
</evidence>
<keyword evidence="2" id="KW-0472">Membrane</keyword>
<evidence type="ECO:0000313" key="4">
    <source>
        <dbReference type="Proteomes" id="UP000034835"/>
    </source>
</evidence>
<gene>
    <name evidence="3" type="ORF">UW68_C0025G0006</name>
</gene>
<evidence type="ECO:0000256" key="2">
    <source>
        <dbReference type="SAM" id="Phobius"/>
    </source>
</evidence>
<evidence type="ECO:0000313" key="3">
    <source>
        <dbReference type="EMBL" id="KKT72791.1"/>
    </source>
</evidence>
<evidence type="ECO:0008006" key="5">
    <source>
        <dbReference type="Google" id="ProtNLM"/>
    </source>
</evidence>
<keyword evidence="2" id="KW-0812">Transmembrane</keyword>
<feature type="coiled-coil region" evidence="1">
    <location>
        <begin position="321"/>
        <end position="348"/>
    </location>
</feature>
<feature type="transmembrane region" description="Helical" evidence="2">
    <location>
        <begin position="32"/>
        <end position="52"/>
    </location>
</feature>
<accession>A0A0G1JMK2</accession>